<gene>
    <name evidence="1" type="ORF">J2771_001755</name>
</gene>
<dbReference type="Pfam" id="PF05728">
    <property type="entry name" value="UPF0227"/>
    <property type="match status" value="1"/>
</dbReference>
<accession>A0ABD5AMC7</accession>
<comment type="caution">
    <text evidence="1">The sequence shown here is derived from an EMBL/GenBank/DDBJ whole genome shotgun (WGS) entry which is preliminary data.</text>
</comment>
<reference evidence="1 2" key="1">
    <citation type="submission" date="2023-07" db="EMBL/GenBank/DDBJ databases">
        <title>Sorghum-associated microbial communities from plants grown in Nebraska, USA.</title>
        <authorList>
            <person name="Schachtman D."/>
        </authorList>
    </citation>
    <scope>NUCLEOTIDE SEQUENCE [LARGE SCALE GENOMIC DNA]</scope>
    <source>
        <strain evidence="1 2">CC146</strain>
    </source>
</reference>
<name>A0ABD5AMC7_ACICA</name>
<protein>
    <submittedName>
        <fullName evidence="1">Pimeloyl-ACP methyl ester carboxylesterase</fullName>
    </submittedName>
</protein>
<sequence>MEKQNKISIAHKYLSNTISKVTNQPTHELKNNNPVENENSFFFVHDFGTYELEAKFNYCDGFPEKIALLIHGGNSDLSSLSPLEDLLRRENIGTLSFNLSGLNSTSKTKSSLSQNINESIAFYSLLKKVDIVIGYSLGGYIAINLAKKFQIDQLILLCPAIYSDQAVNKIYGNDFKNEISKPYSFYSSSIWHFLMEYKREVLIVYGELDGIKTNDGKSKGFYEINGMTQYSPIPYEIVQTFKKISIRKANFNLIIEKDKDHYLLKNIKTYNIKKNIDFSKETL</sequence>
<dbReference type="RefSeq" id="WP_307011301.1">
    <property type="nucleotide sequence ID" value="NZ_JAUSQP010000002.1"/>
</dbReference>
<dbReference type="InterPro" id="IPR008886">
    <property type="entry name" value="UPF0227/Esterase_YqiA"/>
</dbReference>
<dbReference type="EMBL" id="JAUSQP010000002">
    <property type="protein sequence ID" value="MDP9803496.1"/>
    <property type="molecule type" value="Genomic_DNA"/>
</dbReference>
<dbReference type="Proteomes" id="UP001240164">
    <property type="component" value="Unassembled WGS sequence"/>
</dbReference>
<organism evidence="1 2">
    <name type="scientific">Acinetobacter calcoaceticus</name>
    <dbReference type="NCBI Taxonomy" id="471"/>
    <lineage>
        <taxon>Bacteria</taxon>
        <taxon>Pseudomonadati</taxon>
        <taxon>Pseudomonadota</taxon>
        <taxon>Gammaproteobacteria</taxon>
        <taxon>Moraxellales</taxon>
        <taxon>Moraxellaceae</taxon>
        <taxon>Acinetobacter</taxon>
        <taxon>Acinetobacter calcoaceticus/baumannii complex</taxon>
    </lineage>
</organism>
<evidence type="ECO:0000313" key="1">
    <source>
        <dbReference type="EMBL" id="MDP9803496.1"/>
    </source>
</evidence>
<dbReference type="SUPFAM" id="SSF53474">
    <property type="entry name" value="alpha/beta-Hydrolases"/>
    <property type="match status" value="1"/>
</dbReference>
<dbReference type="InterPro" id="IPR029058">
    <property type="entry name" value="AB_hydrolase_fold"/>
</dbReference>
<dbReference type="Gene3D" id="3.40.50.1820">
    <property type="entry name" value="alpha/beta hydrolase"/>
    <property type="match status" value="1"/>
</dbReference>
<evidence type="ECO:0000313" key="2">
    <source>
        <dbReference type="Proteomes" id="UP001240164"/>
    </source>
</evidence>
<dbReference type="AlphaFoldDB" id="A0ABD5AMC7"/>
<proteinExistence type="predicted"/>